<evidence type="ECO:0000313" key="8">
    <source>
        <dbReference type="Proteomes" id="UP000320011"/>
    </source>
</evidence>
<dbReference type="PROSITE" id="PS00815">
    <property type="entry name" value="AIPM_HOMOCIT_SYNTH_1"/>
    <property type="match status" value="1"/>
</dbReference>
<evidence type="ECO:0000256" key="1">
    <source>
        <dbReference type="ARBA" id="ARBA00009405"/>
    </source>
</evidence>
<evidence type="ECO:0000256" key="2">
    <source>
        <dbReference type="ARBA" id="ARBA00022679"/>
    </source>
</evidence>
<keyword evidence="3" id="KW-0479">Metal-binding</keyword>
<name>A0A558DIU4_9PSEU</name>
<dbReference type="GO" id="GO:0004419">
    <property type="term" value="F:hydroxymethylglutaryl-CoA lyase activity"/>
    <property type="evidence" value="ECO:0007669"/>
    <property type="project" value="TreeGrafter"/>
</dbReference>
<dbReference type="OrthoDB" id="9784013at2"/>
<dbReference type="PROSITE" id="PS50991">
    <property type="entry name" value="PYR_CT"/>
    <property type="match status" value="1"/>
</dbReference>
<feature type="domain" description="Pyruvate carboxyltransferase" evidence="6">
    <location>
        <begin position="2"/>
        <end position="268"/>
    </location>
</feature>
<evidence type="ECO:0000313" key="7">
    <source>
        <dbReference type="EMBL" id="TVT60927.1"/>
    </source>
</evidence>
<proteinExistence type="inferred from homology"/>
<dbReference type="Gene3D" id="3.20.20.70">
    <property type="entry name" value="Aldolase class I"/>
    <property type="match status" value="1"/>
</dbReference>
<dbReference type="InterPro" id="IPR000891">
    <property type="entry name" value="PYR_CT"/>
</dbReference>
<dbReference type="GO" id="GO:0046912">
    <property type="term" value="F:acyltransferase activity, acyl groups converted into alkyl on transfer"/>
    <property type="evidence" value="ECO:0007669"/>
    <property type="project" value="InterPro"/>
</dbReference>
<dbReference type="InterPro" id="IPR002034">
    <property type="entry name" value="AIPM/Hcit_synth_CS"/>
</dbReference>
<keyword evidence="2 5" id="KW-0808">Transferase</keyword>
<accession>A0A558DIU4</accession>
<dbReference type="RefSeq" id="WP_144585834.1">
    <property type="nucleotide sequence ID" value="NZ_VJWX01000018.1"/>
</dbReference>
<evidence type="ECO:0000259" key="6">
    <source>
        <dbReference type="PROSITE" id="PS50991"/>
    </source>
</evidence>
<dbReference type="GO" id="GO:0046951">
    <property type="term" value="P:ketone body biosynthetic process"/>
    <property type="evidence" value="ECO:0007669"/>
    <property type="project" value="TreeGrafter"/>
</dbReference>
<keyword evidence="4 7" id="KW-0456">Lyase</keyword>
<dbReference type="EMBL" id="VJWX01000018">
    <property type="protein sequence ID" value="TVT60927.1"/>
    <property type="molecule type" value="Genomic_DNA"/>
</dbReference>
<keyword evidence="8" id="KW-1185">Reference proteome</keyword>
<dbReference type="AlphaFoldDB" id="A0A558DIU4"/>
<evidence type="ECO:0000256" key="3">
    <source>
        <dbReference type="ARBA" id="ARBA00022723"/>
    </source>
</evidence>
<reference evidence="7 8" key="1">
    <citation type="submission" date="2019-07" db="EMBL/GenBank/DDBJ databases">
        <authorList>
            <person name="Duangmal K."/>
            <person name="Teo W.F.A."/>
        </authorList>
    </citation>
    <scope>NUCLEOTIDE SEQUENCE [LARGE SCALE GENOMIC DNA]</scope>
    <source>
        <strain evidence="7 8">TBRC 6029</strain>
    </source>
</reference>
<dbReference type="Proteomes" id="UP000320011">
    <property type="component" value="Unassembled WGS sequence"/>
</dbReference>
<comment type="similarity">
    <text evidence="5">Belongs to the alpha-IPM synthase/homocitrate synthase family.</text>
</comment>
<comment type="caution">
    <text evidence="7">The sequence shown here is derived from an EMBL/GenBank/DDBJ whole genome shotgun (WGS) entry which is preliminary data.</text>
</comment>
<evidence type="ECO:0000256" key="4">
    <source>
        <dbReference type="ARBA" id="ARBA00023239"/>
    </source>
</evidence>
<reference evidence="7 8" key="2">
    <citation type="submission" date="2019-08" db="EMBL/GenBank/DDBJ databases">
        <title>Amycolatopsis acidicola sp. nov., isolated from peat swamp forest soil.</title>
        <authorList>
            <person name="Srisuk N."/>
        </authorList>
    </citation>
    <scope>NUCLEOTIDE SEQUENCE [LARGE SCALE GENOMIC DNA]</scope>
    <source>
        <strain evidence="7 8">TBRC 6029</strain>
    </source>
</reference>
<dbReference type="GO" id="GO:0006552">
    <property type="term" value="P:L-leucine catabolic process"/>
    <property type="evidence" value="ECO:0007669"/>
    <property type="project" value="TreeGrafter"/>
</dbReference>
<gene>
    <name evidence="7" type="ORF">FNH05_03675</name>
</gene>
<sequence>MTVIRDVTLRDGLQLAGTVLPTEAKIDLARALLDAGIPELEIGSLANPRLVPPMAGTLDVVAALTDEELARCWVWVATPGHVRRALDAGIRNLQYCLSVSDAHNQANLGRDTETSLSALPESVEAVQAAGGRIELCLATSFTCPFDGPVDPGRVLAIARDPRAEGTEDIVLCDTLGQAIPTEVGALVRRVREDTPARRIVFHSHDTWGQGLANAFAAVAAGAEMVDGTLGALGGCPFAPGAGGNTSTEDLAFGLRPDWLTPEVLARLVVLQENLLAALGEPSRSRAAAAVRATPPVFRWAAGYR</sequence>
<dbReference type="InterPro" id="IPR043594">
    <property type="entry name" value="HMGL"/>
</dbReference>
<dbReference type="GO" id="GO:0046872">
    <property type="term" value="F:metal ion binding"/>
    <property type="evidence" value="ECO:0007669"/>
    <property type="project" value="UniProtKB-KW"/>
</dbReference>
<dbReference type="InterPro" id="IPR013785">
    <property type="entry name" value="Aldolase_TIM"/>
</dbReference>
<dbReference type="Pfam" id="PF00682">
    <property type="entry name" value="HMGL-like"/>
    <property type="match status" value="1"/>
</dbReference>
<protein>
    <submittedName>
        <fullName evidence="7">Hydroxymethylglutaryl-CoA lyase</fullName>
    </submittedName>
</protein>
<dbReference type="PANTHER" id="PTHR42738">
    <property type="entry name" value="HYDROXYMETHYLGLUTARYL-COA LYASE"/>
    <property type="match status" value="1"/>
</dbReference>
<evidence type="ECO:0000256" key="5">
    <source>
        <dbReference type="RuleBase" id="RU003523"/>
    </source>
</evidence>
<comment type="similarity">
    <text evidence="1">Belongs to the HMG-CoA lyase family.</text>
</comment>
<dbReference type="PANTHER" id="PTHR42738:SF7">
    <property type="entry name" value="HYDROXYMETHYLGLUTARYL-COA LYASE"/>
    <property type="match status" value="1"/>
</dbReference>
<organism evidence="7 8">
    <name type="scientific">Amycolatopsis rhizosphaerae</name>
    <dbReference type="NCBI Taxonomy" id="2053003"/>
    <lineage>
        <taxon>Bacteria</taxon>
        <taxon>Bacillati</taxon>
        <taxon>Actinomycetota</taxon>
        <taxon>Actinomycetes</taxon>
        <taxon>Pseudonocardiales</taxon>
        <taxon>Pseudonocardiaceae</taxon>
        <taxon>Amycolatopsis</taxon>
    </lineage>
</organism>
<dbReference type="SUPFAM" id="SSF51569">
    <property type="entry name" value="Aldolase"/>
    <property type="match status" value="1"/>
</dbReference>